<dbReference type="AlphaFoldDB" id="A0A162S5E3"/>
<evidence type="ECO:0000256" key="1">
    <source>
        <dbReference type="ARBA" id="ARBA00023002"/>
    </source>
</evidence>
<dbReference type="GO" id="GO:0005829">
    <property type="term" value="C:cytosol"/>
    <property type="evidence" value="ECO:0007669"/>
    <property type="project" value="TreeGrafter"/>
</dbReference>
<dbReference type="PROSITE" id="PS00060">
    <property type="entry name" value="ADH_IRON_2"/>
    <property type="match status" value="1"/>
</dbReference>
<accession>A0A162S5E3</accession>
<evidence type="ECO:0000313" key="4">
    <source>
        <dbReference type="EMBL" id="KZL90794.1"/>
    </source>
</evidence>
<name>A0A162S5E3_9CLOT</name>
<organism evidence="4 5">
    <name type="scientific">Clostridium magnum DSM 2767</name>
    <dbReference type="NCBI Taxonomy" id="1121326"/>
    <lineage>
        <taxon>Bacteria</taxon>
        <taxon>Bacillati</taxon>
        <taxon>Bacillota</taxon>
        <taxon>Clostridia</taxon>
        <taxon>Eubacteriales</taxon>
        <taxon>Clostridiaceae</taxon>
        <taxon>Clostridium</taxon>
    </lineage>
</organism>
<dbReference type="EC" id="1.1.1.-" evidence="4"/>
<dbReference type="GO" id="GO:0008106">
    <property type="term" value="F:alcohol dehydrogenase (NADP+) activity"/>
    <property type="evidence" value="ECO:0007669"/>
    <property type="project" value="TreeGrafter"/>
</dbReference>
<dbReference type="InterPro" id="IPR044731">
    <property type="entry name" value="BDH-like"/>
</dbReference>
<gene>
    <name evidence="4" type="primary">bdhA_2</name>
    <name evidence="4" type="ORF">CLMAG_37050</name>
</gene>
<dbReference type="PATRIC" id="fig|1121326.3.peg.3749"/>
<feature type="domain" description="Alcohol dehydrogenase iron-type/glycerol dehydrogenase GldA" evidence="2">
    <location>
        <begin position="10"/>
        <end position="177"/>
    </location>
</feature>
<protein>
    <submittedName>
        <fullName evidence="4">NADH-dependent butanol dehydrogenase A</fullName>
        <ecNumber evidence="4">1.1.1.-</ecNumber>
    </submittedName>
</protein>
<dbReference type="Pfam" id="PF25137">
    <property type="entry name" value="ADH_Fe_C"/>
    <property type="match status" value="1"/>
</dbReference>
<dbReference type="InterPro" id="IPR018211">
    <property type="entry name" value="ADH_Fe_CS"/>
</dbReference>
<proteinExistence type="predicted"/>
<dbReference type="InterPro" id="IPR056798">
    <property type="entry name" value="ADH_Fe_C"/>
</dbReference>
<dbReference type="GO" id="GO:1990002">
    <property type="term" value="F:methylglyoxal reductase (NADPH) (acetol producing) activity"/>
    <property type="evidence" value="ECO:0007669"/>
    <property type="project" value="TreeGrafter"/>
</dbReference>
<dbReference type="RefSeq" id="WP_066625571.1">
    <property type="nucleotide sequence ID" value="NZ_FQXL01000013.1"/>
</dbReference>
<dbReference type="InterPro" id="IPR001670">
    <property type="entry name" value="ADH_Fe/GldA"/>
</dbReference>
<dbReference type="FunFam" id="3.40.50.1970:FF:000003">
    <property type="entry name" value="Alcohol dehydrogenase, iron-containing"/>
    <property type="match status" value="1"/>
</dbReference>
<comment type="caution">
    <text evidence="4">The sequence shown here is derived from an EMBL/GenBank/DDBJ whole genome shotgun (WGS) entry which is preliminary data.</text>
</comment>
<dbReference type="SUPFAM" id="SSF56796">
    <property type="entry name" value="Dehydroquinate synthase-like"/>
    <property type="match status" value="1"/>
</dbReference>
<evidence type="ECO:0000259" key="3">
    <source>
        <dbReference type="Pfam" id="PF25137"/>
    </source>
</evidence>
<keyword evidence="5" id="KW-1185">Reference proteome</keyword>
<dbReference type="PANTHER" id="PTHR43633:SF1">
    <property type="entry name" value="ALCOHOL DEHYDROGENASE YQHD"/>
    <property type="match status" value="1"/>
</dbReference>
<dbReference type="Pfam" id="PF00465">
    <property type="entry name" value="Fe-ADH"/>
    <property type="match status" value="1"/>
</dbReference>
<dbReference type="Proteomes" id="UP000076603">
    <property type="component" value="Unassembled WGS sequence"/>
</dbReference>
<evidence type="ECO:0000259" key="2">
    <source>
        <dbReference type="Pfam" id="PF00465"/>
    </source>
</evidence>
<dbReference type="GO" id="GO:1990362">
    <property type="term" value="F:butanol dehydrogenase (NAD+) activity"/>
    <property type="evidence" value="ECO:0007669"/>
    <property type="project" value="InterPro"/>
</dbReference>
<dbReference type="CDD" id="cd08187">
    <property type="entry name" value="BDH"/>
    <property type="match status" value="1"/>
</dbReference>
<sequence>MNNFTFRNATKIIFGKDTENLVGNEVKQYADKILLCYGGGSIKKSGLYDRVVKSLTENGIGFVELSGVRPNPRLSLVREGIKLCCDNGIKFILAVGGGSAADTAKAIAVGVPYDGDVWDFNEGKAVVKEALPIGVVLTIPATGTEASDSAVITNEDGWYKKGLHSEFIRPQFSILNPVLTYTLPHYQTASGAADIMAHIMERYFTNVDHVDLTDRLCEAALKTIINNLPVVLEQPENYDARAEIMWTGTIAHNDLLSTGRIGDWASHKIEHELSAIYDIAHGAGLSIVFPAWMKYVYKHNINKFVQFAVRVWDVDLSFESSEVIALEGINRMIEFFRKAGLPVTLEEANISRDRFEEMADKCTASDTKTIGGLVKLDKKDIINIYELAK</sequence>
<keyword evidence="1 4" id="KW-0560">Oxidoreductase</keyword>
<reference evidence="4 5" key="1">
    <citation type="submission" date="2016-04" db="EMBL/GenBank/DDBJ databases">
        <title>Genome sequence of Clostridium magnum DSM 2767.</title>
        <authorList>
            <person name="Poehlein A."/>
            <person name="Uhlig R."/>
            <person name="Fischer R."/>
            <person name="Bahl H."/>
            <person name="Daniel R."/>
        </authorList>
    </citation>
    <scope>NUCLEOTIDE SEQUENCE [LARGE SCALE GENOMIC DNA]</scope>
    <source>
        <strain evidence="4 5">DSM 2767</strain>
    </source>
</reference>
<dbReference type="EMBL" id="LWAE01000004">
    <property type="protein sequence ID" value="KZL90794.1"/>
    <property type="molecule type" value="Genomic_DNA"/>
</dbReference>
<dbReference type="Gene3D" id="1.20.1090.10">
    <property type="entry name" value="Dehydroquinate synthase-like - alpha domain"/>
    <property type="match status" value="1"/>
</dbReference>
<dbReference type="GO" id="GO:0046872">
    <property type="term" value="F:metal ion binding"/>
    <property type="evidence" value="ECO:0007669"/>
    <property type="project" value="InterPro"/>
</dbReference>
<dbReference type="PANTHER" id="PTHR43633">
    <property type="entry name" value="ALCOHOL DEHYDROGENASE YQHD"/>
    <property type="match status" value="1"/>
</dbReference>
<feature type="domain" description="Fe-containing alcohol dehydrogenase-like C-terminal" evidence="3">
    <location>
        <begin position="188"/>
        <end position="386"/>
    </location>
</feature>
<evidence type="ECO:0000313" key="5">
    <source>
        <dbReference type="Proteomes" id="UP000076603"/>
    </source>
</evidence>
<dbReference type="STRING" id="1121326.CLMAG_37050"/>
<dbReference type="Gene3D" id="3.40.50.1970">
    <property type="match status" value="1"/>
</dbReference>
<dbReference type="OrthoDB" id="9801156at2"/>